<accession>A0ABQ6MG00</accession>
<evidence type="ECO:0000256" key="2">
    <source>
        <dbReference type="SAM" id="MobiDB-lite"/>
    </source>
</evidence>
<dbReference type="PANTHER" id="PTHR23011:SF28">
    <property type="entry name" value="CYCLIC NUCLEOTIDE-BINDING DOMAIN CONTAINING PROTEIN"/>
    <property type="match status" value="1"/>
</dbReference>
<feature type="compositionally biased region" description="Basic and acidic residues" evidence="2">
    <location>
        <begin position="722"/>
        <end position="739"/>
    </location>
</feature>
<feature type="region of interest" description="Disordered" evidence="2">
    <location>
        <begin position="127"/>
        <end position="161"/>
    </location>
</feature>
<organism evidence="4 5">
    <name type="scientific">Tetraparma gracilis</name>
    <dbReference type="NCBI Taxonomy" id="2962635"/>
    <lineage>
        <taxon>Eukaryota</taxon>
        <taxon>Sar</taxon>
        <taxon>Stramenopiles</taxon>
        <taxon>Ochrophyta</taxon>
        <taxon>Bolidophyceae</taxon>
        <taxon>Parmales</taxon>
        <taxon>Triparmaceae</taxon>
        <taxon>Tetraparma</taxon>
    </lineage>
</organism>
<keyword evidence="5" id="KW-1185">Reference proteome</keyword>
<reference evidence="4 5" key="1">
    <citation type="journal article" date="2023" name="Commun. Biol.">
        <title>Genome analysis of Parmales, the sister group of diatoms, reveals the evolutionary specialization of diatoms from phago-mixotrophs to photoautotrophs.</title>
        <authorList>
            <person name="Ban H."/>
            <person name="Sato S."/>
            <person name="Yoshikawa S."/>
            <person name="Yamada K."/>
            <person name="Nakamura Y."/>
            <person name="Ichinomiya M."/>
            <person name="Sato N."/>
            <person name="Blanc-Mathieu R."/>
            <person name="Endo H."/>
            <person name="Kuwata A."/>
            <person name="Ogata H."/>
        </authorList>
    </citation>
    <scope>NUCLEOTIDE SEQUENCE [LARGE SCALE GENOMIC DNA]</scope>
</reference>
<keyword evidence="1" id="KW-0802">TPR repeat</keyword>
<name>A0ABQ6MG00_9STRA</name>
<dbReference type="PROSITE" id="PS50042">
    <property type="entry name" value="CNMP_BINDING_3"/>
    <property type="match status" value="2"/>
</dbReference>
<gene>
    <name evidence="4" type="ORF">TeGR_g3087</name>
</gene>
<feature type="region of interest" description="Disordered" evidence="2">
    <location>
        <begin position="472"/>
        <end position="505"/>
    </location>
</feature>
<feature type="region of interest" description="Disordered" evidence="2">
    <location>
        <begin position="1"/>
        <end position="78"/>
    </location>
</feature>
<dbReference type="InterPro" id="IPR000595">
    <property type="entry name" value="cNMP-bd_dom"/>
</dbReference>
<dbReference type="EMBL" id="BRYB01000208">
    <property type="protein sequence ID" value="GMI25227.1"/>
    <property type="molecule type" value="Genomic_DNA"/>
</dbReference>
<dbReference type="Pfam" id="PF00027">
    <property type="entry name" value="cNMP_binding"/>
    <property type="match status" value="1"/>
</dbReference>
<dbReference type="PROSITE" id="PS50005">
    <property type="entry name" value="TPR"/>
    <property type="match status" value="1"/>
</dbReference>
<comment type="caution">
    <text evidence="4">The sequence shown here is derived from an EMBL/GenBank/DDBJ whole genome shotgun (WGS) entry which is preliminary data.</text>
</comment>
<proteinExistence type="predicted"/>
<evidence type="ECO:0000259" key="3">
    <source>
        <dbReference type="PROSITE" id="PS50042"/>
    </source>
</evidence>
<dbReference type="Gene3D" id="2.60.120.10">
    <property type="entry name" value="Jelly Rolls"/>
    <property type="match status" value="2"/>
</dbReference>
<dbReference type="Proteomes" id="UP001165060">
    <property type="component" value="Unassembled WGS sequence"/>
</dbReference>
<feature type="domain" description="Cyclic nucleotide-binding" evidence="3">
    <location>
        <begin position="935"/>
        <end position="996"/>
    </location>
</feature>
<evidence type="ECO:0000313" key="4">
    <source>
        <dbReference type="EMBL" id="GMI25227.1"/>
    </source>
</evidence>
<feature type="compositionally biased region" description="Basic and acidic residues" evidence="2">
    <location>
        <begin position="132"/>
        <end position="146"/>
    </location>
</feature>
<dbReference type="PANTHER" id="PTHR23011">
    <property type="entry name" value="CYCLIC NUCLEOTIDE-BINDING DOMAIN CONTAINING PROTEIN"/>
    <property type="match status" value="1"/>
</dbReference>
<dbReference type="InterPro" id="IPR018490">
    <property type="entry name" value="cNMP-bd_dom_sf"/>
</dbReference>
<sequence>MSTRAPISDDSRRPHLHRKKAPPNPTDQDPKNSDDEDDAPPQTGSAKPTPTSTPSASSRGLATPKRMTKTQPQDEPSLVDKTYSAEMYPHIVHEHPPVASPRSAHGLSRSKVERALRLVRAQETARTNRRVMRMESSHERLKAVHADRRKHKTHMTLPEDSPQLNQNARVRKIAKLEKAATDRQLGRKGLRSKREKVQADFRPQYNRKSSMEAPVRATVAQKMVESYAESSKNKGVSSASGAPLVNDLIQFSFVEIEPQVNRSSRSAHFISSGYKEYREGNYFNAANVFTKAIDDNGKNWLAYFWRGITFDKVGGFVRALRDFTSAIKCRTRQAVEELGDTTGQNKNVDDPAELAAIYFNRGVVYCHVGDDNSAYEDFTSAIKRDSANHMYRHNRALVARRFGNYDDAQGDYIKLWMERKLMNLETFPNEATARPRTMSSFKESRHASKMTNAQPGGQEQFQDFMRTQFAPEPSKTAPAASRLPATPIATQPGASDSVTLGLPSLQQNSLSGSTVDMGAAPFPGNGLAQESLAASSFADEGNMGGGFDWMDEPADAAPKNLFPELNGVDGDGNASGVYLENSLSSETQQEMASLEMKLAQDDPTAMNRRLAQGSSLESIDSQMLSLVEEESNQLPFMMTPIKAGGDGVRPNTTSAVGRRSSLMMSAQERLAHEKPPERPIHAMDPRQLTDMFFSLTTAEREMAEKERRNVIEGASGGKKKSRGMEQSDEGEKKGDKPKKKWLDMRIDLNEFKRMHGHGSGDVHEEIFHQPTDLQLALLVPPEERKTREINVIADALTATDLFLNVEDEGLIRHVAANVEYRSVLKNDFVFQQGEPVDCVCILLSGSIAIKAEATDGVVFNVGEVCENQYFGDQWILMNEHGTSRDSVTHQSYIARAACQLLVVEEHAAQFEGRHILDICKERIDTKAAKLQRTKLFDQWSAQELFDVACLSFEKNFPKGKELVSQGKGYDYLGVLTKGLCGVTKYADREAQILRNIADLEKQLKRLRISYKFHHTLKDRTIVDMDDNGDFDIENTKKPFMTVTEVEQQETEDMIAMWKSRLKRLQREGGDSQDRRLRVGSLVSGDIFGEMCVLEPFNSLAIGGVESDSNCSAIMVHKSIMQRFEYTGTEEFMEVIQRRAPVYPEDSKLVDQLKQCEEWKEYRGAVMKEVKKTRWPVDQRRIKKVTGGTIIMHDLETKFTAKNINAKS</sequence>
<feature type="compositionally biased region" description="Low complexity" evidence="2">
    <location>
        <begin position="45"/>
        <end position="58"/>
    </location>
</feature>
<feature type="region of interest" description="Disordered" evidence="2">
    <location>
        <begin position="703"/>
        <end position="739"/>
    </location>
</feature>
<dbReference type="SMART" id="SM00028">
    <property type="entry name" value="TPR"/>
    <property type="match status" value="2"/>
</dbReference>
<dbReference type="SUPFAM" id="SSF51206">
    <property type="entry name" value="cAMP-binding domain-like"/>
    <property type="match status" value="2"/>
</dbReference>
<dbReference type="InterPro" id="IPR019734">
    <property type="entry name" value="TPR_rpt"/>
</dbReference>
<feature type="region of interest" description="Disordered" evidence="2">
    <location>
        <begin position="431"/>
        <end position="456"/>
    </location>
</feature>
<dbReference type="Gene3D" id="1.25.40.10">
    <property type="entry name" value="Tetratricopeptide repeat domain"/>
    <property type="match status" value="2"/>
</dbReference>
<dbReference type="SUPFAM" id="SSF48452">
    <property type="entry name" value="TPR-like"/>
    <property type="match status" value="1"/>
</dbReference>
<dbReference type="CDD" id="cd00038">
    <property type="entry name" value="CAP_ED"/>
    <property type="match status" value="1"/>
</dbReference>
<dbReference type="SMART" id="SM00100">
    <property type="entry name" value="cNMP"/>
    <property type="match status" value="1"/>
</dbReference>
<dbReference type="InterPro" id="IPR014710">
    <property type="entry name" value="RmlC-like_jellyroll"/>
</dbReference>
<feature type="repeat" description="TPR" evidence="1">
    <location>
        <begin position="355"/>
        <end position="388"/>
    </location>
</feature>
<evidence type="ECO:0000256" key="1">
    <source>
        <dbReference type="PROSITE-ProRule" id="PRU00339"/>
    </source>
</evidence>
<protein>
    <recommendedName>
        <fullName evidence="3">Cyclic nucleotide-binding domain-containing protein</fullName>
    </recommendedName>
</protein>
<evidence type="ECO:0000313" key="5">
    <source>
        <dbReference type="Proteomes" id="UP001165060"/>
    </source>
</evidence>
<dbReference type="InterPro" id="IPR011990">
    <property type="entry name" value="TPR-like_helical_dom_sf"/>
</dbReference>
<feature type="compositionally biased region" description="Polar residues" evidence="2">
    <location>
        <begin position="488"/>
        <end position="505"/>
    </location>
</feature>
<feature type="domain" description="Cyclic nucleotide-binding" evidence="3">
    <location>
        <begin position="802"/>
        <end position="904"/>
    </location>
</feature>